<keyword evidence="5" id="KW-1185">Reference proteome</keyword>
<reference evidence="4" key="1">
    <citation type="submission" date="2022-11" db="EMBL/GenBank/DDBJ databases">
        <authorList>
            <person name="Petersen C."/>
        </authorList>
    </citation>
    <scope>NUCLEOTIDE SEQUENCE</scope>
    <source>
        <strain evidence="4">IBT 21917</strain>
    </source>
</reference>
<dbReference type="SMART" id="SM00248">
    <property type="entry name" value="ANK"/>
    <property type="match status" value="5"/>
</dbReference>
<dbReference type="Gene3D" id="1.25.40.20">
    <property type="entry name" value="Ankyrin repeat-containing domain"/>
    <property type="match status" value="2"/>
</dbReference>
<name>A0A9W9LGH9_9EURO</name>
<feature type="repeat" description="ANK" evidence="3">
    <location>
        <begin position="36"/>
        <end position="63"/>
    </location>
</feature>
<evidence type="ECO:0000256" key="3">
    <source>
        <dbReference type="PROSITE-ProRule" id="PRU00023"/>
    </source>
</evidence>
<dbReference type="PROSITE" id="PS50088">
    <property type="entry name" value="ANK_REPEAT"/>
    <property type="match status" value="2"/>
</dbReference>
<accession>A0A9W9LGH9</accession>
<evidence type="ECO:0000313" key="4">
    <source>
        <dbReference type="EMBL" id="KAJ5155414.1"/>
    </source>
</evidence>
<dbReference type="PANTHER" id="PTHR24171">
    <property type="entry name" value="ANKYRIN REPEAT DOMAIN-CONTAINING PROTEIN 39-RELATED"/>
    <property type="match status" value="1"/>
</dbReference>
<sequence length="167" mass="18441">MSSELCLYFLSYGVTDEETTAWLLDHQADPNRECAVDLTPLSLAVENGPISVIQLMLRHGGDIRRGRLLHHATERRSDTIEVLKRLIEKGAPINSAIYEDYASSAHKAVELGEVDVVRYLISEGADPTIKDSNGRTAIECAQILGHQEVLEALEKGNNNSCLIPIFL</sequence>
<organism evidence="4 5">
    <name type="scientific">Penicillium capsulatum</name>
    <dbReference type="NCBI Taxonomy" id="69766"/>
    <lineage>
        <taxon>Eukaryota</taxon>
        <taxon>Fungi</taxon>
        <taxon>Dikarya</taxon>
        <taxon>Ascomycota</taxon>
        <taxon>Pezizomycotina</taxon>
        <taxon>Eurotiomycetes</taxon>
        <taxon>Eurotiomycetidae</taxon>
        <taxon>Eurotiales</taxon>
        <taxon>Aspergillaceae</taxon>
        <taxon>Penicillium</taxon>
    </lineage>
</organism>
<dbReference type="Pfam" id="PF12796">
    <property type="entry name" value="Ank_2"/>
    <property type="match status" value="1"/>
</dbReference>
<dbReference type="EMBL" id="JAPQKO010000006">
    <property type="protein sequence ID" value="KAJ5155414.1"/>
    <property type="molecule type" value="Genomic_DNA"/>
</dbReference>
<protein>
    <recommendedName>
        <fullName evidence="6">Ankyrin</fullName>
    </recommendedName>
</protein>
<dbReference type="PROSITE" id="PS50297">
    <property type="entry name" value="ANK_REP_REGION"/>
    <property type="match status" value="2"/>
</dbReference>
<dbReference type="AlphaFoldDB" id="A0A9W9LGH9"/>
<gene>
    <name evidence="4" type="ORF">N7492_008217</name>
</gene>
<dbReference type="Proteomes" id="UP001146351">
    <property type="component" value="Unassembled WGS sequence"/>
</dbReference>
<feature type="non-terminal residue" evidence="4">
    <location>
        <position position="167"/>
    </location>
</feature>
<keyword evidence="1" id="KW-0677">Repeat</keyword>
<feature type="repeat" description="ANK" evidence="3">
    <location>
        <begin position="100"/>
        <end position="132"/>
    </location>
</feature>
<evidence type="ECO:0000256" key="2">
    <source>
        <dbReference type="ARBA" id="ARBA00023043"/>
    </source>
</evidence>
<reference evidence="4" key="2">
    <citation type="journal article" date="2023" name="IMA Fungus">
        <title>Comparative genomic study of the Penicillium genus elucidates a diverse pangenome and 15 lateral gene transfer events.</title>
        <authorList>
            <person name="Petersen C."/>
            <person name="Sorensen T."/>
            <person name="Nielsen M.R."/>
            <person name="Sondergaard T.E."/>
            <person name="Sorensen J.L."/>
            <person name="Fitzpatrick D.A."/>
            <person name="Frisvad J.C."/>
            <person name="Nielsen K.L."/>
        </authorList>
    </citation>
    <scope>NUCLEOTIDE SEQUENCE</scope>
    <source>
        <strain evidence="4">IBT 21917</strain>
    </source>
</reference>
<dbReference type="Pfam" id="PF00023">
    <property type="entry name" value="Ank"/>
    <property type="match status" value="1"/>
</dbReference>
<dbReference type="InterPro" id="IPR002110">
    <property type="entry name" value="Ankyrin_rpt"/>
</dbReference>
<dbReference type="PANTHER" id="PTHR24171:SF9">
    <property type="entry name" value="ANKYRIN REPEAT DOMAIN-CONTAINING PROTEIN 39"/>
    <property type="match status" value="1"/>
</dbReference>
<evidence type="ECO:0000256" key="1">
    <source>
        <dbReference type="ARBA" id="ARBA00022737"/>
    </source>
</evidence>
<comment type="caution">
    <text evidence="4">The sequence shown here is derived from an EMBL/GenBank/DDBJ whole genome shotgun (WGS) entry which is preliminary data.</text>
</comment>
<dbReference type="SUPFAM" id="SSF48403">
    <property type="entry name" value="Ankyrin repeat"/>
    <property type="match status" value="1"/>
</dbReference>
<evidence type="ECO:0008006" key="6">
    <source>
        <dbReference type="Google" id="ProtNLM"/>
    </source>
</evidence>
<dbReference type="InterPro" id="IPR036770">
    <property type="entry name" value="Ankyrin_rpt-contain_sf"/>
</dbReference>
<evidence type="ECO:0000313" key="5">
    <source>
        <dbReference type="Proteomes" id="UP001146351"/>
    </source>
</evidence>
<keyword evidence="2 3" id="KW-0040">ANK repeat</keyword>
<proteinExistence type="predicted"/>
<dbReference type="OrthoDB" id="426293at2759"/>